<dbReference type="InterPro" id="IPR006311">
    <property type="entry name" value="TAT_signal"/>
</dbReference>
<proteinExistence type="predicted"/>
<evidence type="ECO:0000259" key="1">
    <source>
        <dbReference type="Pfam" id="PF09423"/>
    </source>
</evidence>
<organism evidence="2 3">
    <name type="scientific">Roseateles violae</name>
    <dbReference type="NCBI Taxonomy" id="3058042"/>
    <lineage>
        <taxon>Bacteria</taxon>
        <taxon>Pseudomonadati</taxon>
        <taxon>Pseudomonadota</taxon>
        <taxon>Betaproteobacteria</taxon>
        <taxon>Burkholderiales</taxon>
        <taxon>Sphaerotilaceae</taxon>
        <taxon>Roseateles</taxon>
    </lineage>
</organism>
<dbReference type="RefSeq" id="WP_290359996.1">
    <property type="nucleotide sequence ID" value="NZ_JAUHHC010000004.1"/>
</dbReference>
<dbReference type="PANTHER" id="PTHR43606">
    <property type="entry name" value="PHOSPHATASE, PUTATIVE (AFU_ORTHOLOGUE AFUA_6G08710)-RELATED"/>
    <property type="match status" value="1"/>
</dbReference>
<dbReference type="Gene3D" id="3.60.21.70">
    <property type="entry name" value="PhoD-like phosphatase"/>
    <property type="match status" value="1"/>
</dbReference>
<gene>
    <name evidence="2" type="ORF">QWJ38_15415</name>
</gene>
<dbReference type="PROSITE" id="PS51257">
    <property type="entry name" value="PROKAR_LIPOPROTEIN"/>
    <property type="match status" value="1"/>
</dbReference>
<dbReference type="InterPro" id="IPR038607">
    <property type="entry name" value="PhoD-like_sf"/>
</dbReference>
<reference evidence="2 3" key="1">
    <citation type="submission" date="2023-06" db="EMBL/GenBank/DDBJ databases">
        <title>Pelomonas sp. PFR6 16S ribosomal RNA gene Genome sequencing and assembly.</title>
        <authorList>
            <person name="Woo H."/>
        </authorList>
    </citation>
    <scope>NUCLEOTIDE SEQUENCE [LARGE SCALE GENOMIC DNA]</scope>
    <source>
        <strain evidence="2 3">PFR6</strain>
    </source>
</reference>
<dbReference type="Pfam" id="PF09423">
    <property type="entry name" value="PhoD"/>
    <property type="match status" value="1"/>
</dbReference>
<comment type="caution">
    <text evidence="2">The sequence shown here is derived from an EMBL/GenBank/DDBJ whole genome shotgun (WGS) entry which is preliminary data.</text>
</comment>
<dbReference type="SUPFAM" id="SSF56300">
    <property type="entry name" value="Metallo-dependent phosphatases"/>
    <property type="match status" value="1"/>
</dbReference>
<dbReference type="PANTHER" id="PTHR43606:SF2">
    <property type="entry name" value="ALKALINE PHOSPHATASE FAMILY PROTEIN (AFU_ORTHOLOGUE AFUA_5G03860)"/>
    <property type="match status" value="1"/>
</dbReference>
<dbReference type="InterPro" id="IPR052900">
    <property type="entry name" value="Phospholipid_Metab_Enz"/>
</dbReference>
<keyword evidence="3" id="KW-1185">Reference proteome</keyword>
<protein>
    <submittedName>
        <fullName evidence="2">Alkaline phosphatase D family protein</fullName>
    </submittedName>
</protein>
<dbReference type="EMBL" id="JAUHHC010000004">
    <property type="protein sequence ID" value="MDN3921681.1"/>
    <property type="molecule type" value="Genomic_DNA"/>
</dbReference>
<feature type="domain" description="PhoD-like phosphatase metallophosphatase" evidence="1">
    <location>
        <begin position="182"/>
        <end position="516"/>
    </location>
</feature>
<dbReference type="InterPro" id="IPR018946">
    <property type="entry name" value="PhoD-like_MPP"/>
</dbReference>
<dbReference type="Proteomes" id="UP001228044">
    <property type="component" value="Unassembled WGS sequence"/>
</dbReference>
<accession>A0ABT8DUE3</accession>
<dbReference type="InterPro" id="IPR029052">
    <property type="entry name" value="Metallo-depent_PP-like"/>
</dbReference>
<dbReference type="PROSITE" id="PS51318">
    <property type="entry name" value="TAT"/>
    <property type="match status" value="1"/>
</dbReference>
<evidence type="ECO:0000313" key="2">
    <source>
        <dbReference type="EMBL" id="MDN3921681.1"/>
    </source>
</evidence>
<sequence>MPRTSHPADRRRFLHSALGLGSLALSACQDTPPPATADDGWRAPGLRHLIPSFSADRLRIKASWHEPRAAAPLLELRAGRERLRIEGRRSDTGGRCWSFDAAGLQAATRYELRLQGADGAALSDPWPLTTAPAADARPRSMRILAYSCAGGSELAWHPWRGRLFLPLAQRRALLQRGLSFAPDAVIANGDHVYWDVRSKPGIVMARSPQARWAAGSFERGQPVMGTANEELIHRGFAPQIADLYGTLLRSTPAFFLQDDHDYTENDEADENLRTFPPDRLMREVARATQRMYYPELPAPDDLPPAWRGDAGPGFACSFGSLRHGQLLELQLFDCRGHLRNDRDPLLKDAAGSFVPPEVEAWLLARMGESRAAHLVHMPSTPLLWSAGKWGEWYGDRSGPDGHLDRREPKPFWSPGWFEQHNRLLRASAARADATALWLGGDLHASAAGQILAIEGRPLPRAVASVLVGTLGSQGPTFASKFRGQAAEPSGSLAAEEWVRPIEENGFSLIDIAEASVSVSLFRWQPQDGVDKIAALQPFWRRRFERQA</sequence>
<evidence type="ECO:0000313" key="3">
    <source>
        <dbReference type="Proteomes" id="UP001228044"/>
    </source>
</evidence>
<name>A0ABT8DUE3_9BURK</name>